<name>A0A8J6E0N6_9EUKA</name>
<organism evidence="1 2">
    <name type="scientific">Carpediemonas membranifera</name>
    <dbReference type="NCBI Taxonomy" id="201153"/>
    <lineage>
        <taxon>Eukaryota</taxon>
        <taxon>Metamonada</taxon>
        <taxon>Carpediemonas-like organisms</taxon>
        <taxon>Carpediemonas</taxon>
    </lineage>
</organism>
<keyword evidence="2" id="KW-1185">Reference proteome</keyword>
<evidence type="ECO:0000313" key="1">
    <source>
        <dbReference type="EMBL" id="KAG9395349.1"/>
    </source>
</evidence>
<reference evidence="1" key="1">
    <citation type="submission" date="2021-05" db="EMBL/GenBank/DDBJ databases">
        <title>A free-living protist that lacks canonical eukaryotic 1 DNA replication and segregation systems.</title>
        <authorList>
            <person name="Salas-Leiva D.E."/>
            <person name="Tromer E.C."/>
            <person name="Curtis B.A."/>
            <person name="Jerlstrom-Hultqvist J."/>
            <person name="Kolisko M."/>
            <person name="Yi Z."/>
            <person name="Salas-Leiva J.S."/>
            <person name="Gallot-Lavallee L."/>
            <person name="Kops G.J.P.L."/>
            <person name="Archibald J.M."/>
            <person name="Simpson A.G.B."/>
            <person name="Roger A.J."/>
        </authorList>
    </citation>
    <scope>NUCLEOTIDE SEQUENCE</scope>
    <source>
        <strain evidence="1">BICM</strain>
    </source>
</reference>
<gene>
    <name evidence="1" type="ORF">J8273_0591</name>
</gene>
<evidence type="ECO:0000313" key="2">
    <source>
        <dbReference type="Proteomes" id="UP000717585"/>
    </source>
</evidence>
<proteinExistence type="predicted"/>
<dbReference type="EMBL" id="JAHDYR010000012">
    <property type="protein sequence ID" value="KAG9395349.1"/>
    <property type="molecule type" value="Genomic_DNA"/>
</dbReference>
<accession>A0A8J6E0N6</accession>
<comment type="caution">
    <text evidence="1">The sequence shown here is derived from an EMBL/GenBank/DDBJ whole genome shotgun (WGS) entry which is preliminary data.</text>
</comment>
<protein>
    <submittedName>
        <fullName evidence="1">Uncharacterized protein</fullName>
    </submittedName>
</protein>
<dbReference type="Proteomes" id="UP000717585">
    <property type="component" value="Unassembled WGS sequence"/>
</dbReference>
<dbReference type="AlphaFoldDB" id="A0A8J6E0N6"/>
<sequence>MMNSTKVSTIQLQMEAIAAITRQRGSRRTNCGIKRIVDLVQKVYAEEKFILPADFTNAFNSVSREPIRDMDPFFFSPTMRVILDIDIITEETAVDMSDIERQAYLDDLCCMVIERLKTARLGLSLNSRKTNALCADPAAVTTDHGPVEITDRAVVGVPIGPDEFVKSWQEVQVCALEDEPHHLKACQPFI</sequence>